<feature type="compositionally biased region" description="Basic and acidic residues" evidence="1">
    <location>
        <begin position="7"/>
        <end position="19"/>
    </location>
</feature>
<dbReference type="AlphaFoldDB" id="A0AAV2GCM9"/>
<accession>A0AAV2GCM9</accession>
<protein>
    <submittedName>
        <fullName evidence="2">Uncharacterized protein</fullName>
    </submittedName>
</protein>
<dbReference type="EMBL" id="OZ034821">
    <property type="protein sequence ID" value="CAL1407225.1"/>
    <property type="molecule type" value="Genomic_DNA"/>
</dbReference>
<gene>
    <name evidence="2" type="ORF">LTRI10_LOCUS46904</name>
</gene>
<evidence type="ECO:0000313" key="3">
    <source>
        <dbReference type="Proteomes" id="UP001497516"/>
    </source>
</evidence>
<proteinExistence type="predicted"/>
<organism evidence="2 3">
    <name type="scientific">Linum trigynum</name>
    <dbReference type="NCBI Taxonomy" id="586398"/>
    <lineage>
        <taxon>Eukaryota</taxon>
        <taxon>Viridiplantae</taxon>
        <taxon>Streptophyta</taxon>
        <taxon>Embryophyta</taxon>
        <taxon>Tracheophyta</taxon>
        <taxon>Spermatophyta</taxon>
        <taxon>Magnoliopsida</taxon>
        <taxon>eudicotyledons</taxon>
        <taxon>Gunneridae</taxon>
        <taxon>Pentapetalae</taxon>
        <taxon>rosids</taxon>
        <taxon>fabids</taxon>
        <taxon>Malpighiales</taxon>
        <taxon>Linaceae</taxon>
        <taxon>Linum</taxon>
    </lineage>
</organism>
<evidence type="ECO:0000313" key="2">
    <source>
        <dbReference type="EMBL" id="CAL1407225.1"/>
    </source>
</evidence>
<feature type="compositionally biased region" description="Polar residues" evidence="1">
    <location>
        <begin position="80"/>
        <end position="96"/>
    </location>
</feature>
<name>A0AAV2GCM9_9ROSI</name>
<sequence length="96" mass="10728">MQHCHWGRCEKQGRRKEESQETLFGPSSFHSRCLTTPLPVPQSPTYAAAPFSLNRRRWRARSSVPLSPPPASALVLPSQVADSSSPTVDQNRCQKI</sequence>
<keyword evidence="3" id="KW-1185">Reference proteome</keyword>
<feature type="region of interest" description="Disordered" evidence="1">
    <location>
        <begin position="60"/>
        <end position="96"/>
    </location>
</feature>
<feature type="region of interest" description="Disordered" evidence="1">
    <location>
        <begin position="1"/>
        <end position="23"/>
    </location>
</feature>
<evidence type="ECO:0000256" key="1">
    <source>
        <dbReference type="SAM" id="MobiDB-lite"/>
    </source>
</evidence>
<reference evidence="2 3" key="1">
    <citation type="submission" date="2024-04" db="EMBL/GenBank/DDBJ databases">
        <authorList>
            <person name="Fracassetti M."/>
        </authorList>
    </citation>
    <scope>NUCLEOTIDE SEQUENCE [LARGE SCALE GENOMIC DNA]</scope>
</reference>
<dbReference type="Proteomes" id="UP001497516">
    <property type="component" value="Chromosome 8"/>
</dbReference>